<dbReference type="AlphaFoldDB" id="A0A7V3RI22"/>
<name>A0A7V3RI22_UNCW3</name>
<dbReference type="Pfam" id="PF01551">
    <property type="entry name" value="Peptidase_M23"/>
    <property type="match status" value="1"/>
</dbReference>
<dbReference type="InterPro" id="IPR016047">
    <property type="entry name" value="M23ase_b-sheet_dom"/>
</dbReference>
<dbReference type="InterPro" id="IPR011055">
    <property type="entry name" value="Dup_hybrid_motif"/>
</dbReference>
<organism evidence="2">
    <name type="scientific">candidate division WOR-3 bacterium</name>
    <dbReference type="NCBI Taxonomy" id="2052148"/>
    <lineage>
        <taxon>Bacteria</taxon>
        <taxon>Bacteria division WOR-3</taxon>
    </lineage>
</organism>
<dbReference type="Gene3D" id="2.70.70.10">
    <property type="entry name" value="Glucose Permease (Domain IIA)"/>
    <property type="match status" value="1"/>
</dbReference>
<dbReference type="PANTHER" id="PTHR21666">
    <property type="entry name" value="PEPTIDASE-RELATED"/>
    <property type="match status" value="1"/>
</dbReference>
<feature type="domain" description="M23ase beta-sheet core" evidence="1">
    <location>
        <begin position="266"/>
        <end position="360"/>
    </location>
</feature>
<gene>
    <name evidence="2" type="ORF">ENX68_06360</name>
</gene>
<accession>A0A7V3RI22</accession>
<protein>
    <submittedName>
        <fullName evidence="2">M23 family metallopeptidase</fullName>
    </submittedName>
</protein>
<evidence type="ECO:0000259" key="1">
    <source>
        <dbReference type="Pfam" id="PF01551"/>
    </source>
</evidence>
<comment type="caution">
    <text evidence="2">The sequence shown here is derived from an EMBL/GenBank/DDBJ whole genome shotgun (WGS) entry which is preliminary data.</text>
</comment>
<sequence>MRNPGKYYICLLLFYSYFIFAESHNATNNEKINLNKKIEPVDKVIEFLKIPFPRLAEPSIIHFNIYNPPISVKEEEIRDIGERLQKSFDRSVNKSPLNDTLINGIFQSIFLDKKIYKQGEVATLNVTAVLPLINPQIKFLNKIYKLYSAGKNTYRTILGVPMDADTGRHYMTLKYEENGKKGSYRIPFRVIPGDFAEEDTSELDLHILTEETLEMLKYESRYFHKAYGTTFDTLLLDGDFIWPCPGSITSPFGIARRYNNGLDKWSHKAIDISNSIGTKVYAANRGIVVMAEELEGHGKSVVIAHGQGIHTVYLHLDKIFVAKGDTVIKGQEIGEMGKTGMCTGPNLHFQIMVNMIPTDPRCWIPGGNKLKKGNYVKPGIVKKQESPVCF</sequence>
<dbReference type="SUPFAM" id="SSF51261">
    <property type="entry name" value="Duplicated hybrid motif"/>
    <property type="match status" value="1"/>
</dbReference>
<dbReference type="CDD" id="cd12797">
    <property type="entry name" value="M23_peptidase"/>
    <property type="match status" value="1"/>
</dbReference>
<dbReference type="InterPro" id="IPR050570">
    <property type="entry name" value="Cell_wall_metabolism_enzyme"/>
</dbReference>
<reference evidence="2" key="1">
    <citation type="journal article" date="2020" name="mSystems">
        <title>Genome- and Community-Level Interaction Insights into Carbon Utilization and Element Cycling Functions of Hydrothermarchaeota in Hydrothermal Sediment.</title>
        <authorList>
            <person name="Zhou Z."/>
            <person name="Liu Y."/>
            <person name="Xu W."/>
            <person name="Pan J."/>
            <person name="Luo Z.H."/>
            <person name="Li M."/>
        </authorList>
    </citation>
    <scope>NUCLEOTIDE SEQUENCE [LARGE SCALE GENOMIC DNA]</scope>
    <source>
        <strain evidence="2">SpSt-961</strain>
    </source>
</reference>
<evidence type="ECO:0000313" key="2">
    <source>
        <dbReference type="EMBL" id="HGE78600.1"/>
    </source>
</evidence>
<dbReference type="PANTHER" id="PTHR21666:SF270">
    <property type="entry name" value="MUREIN HYDROLASE ACTIVATOR ENVC"/>
    <property type="match status" value="1"/>
</dbReference>
<dbReference type="GO" id="GO:0004222">
    <property type="term" value="F:metalloendopeptidase activity"/>
    <property type="evidence" value="ECO:0007669"/>
    <property type="project" value="TreeGrafter"/>
</dbReference>
<dbReference type="EMBL" id="DTOZ01000156">
    <property type="protein sequence ID" value="HGE78600.1"/>
    <property type="molecule type" value="Genomic_DNA"/>
</dbReference>
<proteinExistence type="predicted"/>